<dbReference type="Proteomes" id="UP000604825">
    <property type="component" value="Unassembled WGS sequence"/>
</dbReference>
<feature type="region of interest" description="Disordered" evidence="9">
    <location>
        <begin position="232"/>
        <end position="269"/>
    </location>
</feature>
<accession>A0A811MEE2</accession>
<evidence type="ECO:0000256" key="9">
    <source>
        <dbReference type="SAM" id="MobiDB-lite"/>
    </source>
</evidence>
<dbReference type="SMART" id="SM00973">
    <property type="entry name" value="Sec63"/>
    <property type="match status" value="1"/>
</dbReference>
<dbReference type="GO" id="GO:0005783">
    <property type="term" value="C:endoplasmic reticulum"/>
    <property type="evidence" value="ECO:0007669"/>
    <property type="project" value="UniProtKB-SubCell"/>
</dbReference>
<keyword evidence="4" id="KW-0256">Endoplasmic reticulum</keyword>
<organism evidence="11 12">
    <name type="scientific">Miscanthus lutarioriparius</name>
    <dbReference type="NCBI Taxonomy" id="422564"/>
    <lineage>
        <taxon>Eukaryota</taxon>
        <taxon>Viridiplantae</taxon>
        <taxon>Streptophyta</taxon>
        <taxon>Embryophyta</taxon>
        <taxon>Tracheophyta</taxon>
        <taxon>Spermatophyta</taxon>
        <taxon>Magnoliopsida</taxon>
        <taxon>Liliopsida</taxon>
        <taxon>Poales</taxon>
        <taxon>Poaceae</taxon>
        <taxon>PACMAD clade</taxon>
        <taxon>Panicoideae</taxon>
        <taxon>Andropogonodae</taxon>
        <taxon>Andropogoneae</taxon>
        <taxon>Saccharinae</taxon>
        <taxon>Miscanthus</taxon>
    </lineage>
</organism>
<proteinExistence type="predicted"/>
<keyword evidence="8" id="KW-0479">Metal-binding</keyword>
<evidence type="ECO:0000313" key="11">
    <source>
        <dbReference type="EMBL" id="CAD6207445.1"/>
    </source>
</evidence>
<feature type="region of interest" description="Disordered" evidence="9">
    <location>
        <begin position="54"/>
        <end position="95"/>
    </location>
</feature>
<evidence type="ECO:0000256" key="1">
    <source>
        <dbReference type="ARBA" id="ARBA00004141"/>
    </source>
</evidence>
<dbReference type="AlphaFoldDB" id="A0A811MEE2"/>
<keyword evidence="7" id="KW-0143">Chaperone</keyword>
<dbReference type="FunFam" id="2.60.40.150:FF:000048">
    <property type="entry name" value="U5 small nuclear ribonucleoprotein 200 kDa helicase"/>
    <property type="match status" value="1"/>
</dbReference>
<dbReference type="Gene3D" id="1.10.150.20">
    <property type="entry name" value="5' to 3' exonuclease, C-terminal subdomain"/>
    <property type="match status" value="1"/>
</dbReference>
<gene>
    <name evidence="11" type="ORF">NCGR_LOCUS4977</name>
</gene>
<feature type="region of interest" description="Disordered" evidence="9">
    <location>
        <begin position="126"/>
        <end position="157"/>
    </location>
</feature>
<sequence length="629" mass="70058">MGGRRDDPPPPGEREEDDSSPRRAPKAHMANLGDGGAKAHARFKQYEYRANASLVLTTDSRPRDTHKPSGEPETQWNRSCLGGGQGCNSMEPFMDSPALHKQETAKSLSSTGTVVRMQSKKAFIPKSFGDRAVQNKPPPELEEKLSRSRTRKAKRDAADTGLLYRNAKRRRRVASDRGISVLSLTDDAVYKPQTKETSAVYEALLSLIQQQLGGHPFDVLVGAADEVLATLKSDKERRRRPRGGKEEKGPRGQVGADDGVAGERKATRDDTCNNCGRTGHWAKDCRLPPRQGGQAHIAQAEEQDAPLFLAHGCVELQQDTGEGVKVLLSGGKKMKTIASYYYISYATIERFGSMPTQKTKMKGLLEILASTSEYAELAGRAGEEEFIERLVRHQRFSIEKPKYGDPHVKMLQAMVDVISSNGWLSLALSAMELSQMVTQGMWDRDSVLLQVPHITKDLAQRCQENEAKPIESIFDLAEMGIDEMRDLLQLSNSQLQDIIEFFKRFPNVDMVYEVREGDGTSAGYNVAEQVTLERDMANLPSEVGPVHAPRFPKPKEEGWWLVIGDSSTNQLLAIKRLALQKRARVKLEFSAPAEAGTMDYMIYLMSDYYLGCDQEYKFTADVKDVGRDL</sequence>
<name>A0A811MEE2_9POAL</name>
<dbReference type="Gene3D" id="1.10.3380.10">
    <property type="entry name" value="Sec63 N-terminal domain-like domain"/>
    <property type="match status" value="2"/>
</dbReference>
<dbReference type="Gene3D" id="4.10.60.10">
    <property type="entry name" value="Zinc finger, CCHC-type"/>
    <property type="match status" value="1"/>
</dbReference>
<evidence type="ECO:0000259" key="10">
    <source>
        <dbReference type="PROSITE" id="PS50158"/>
    </source>
</evidence>
<evidence type="ECO:0000313" key="12">
    <source>
        <dbReference type="Proteomes" id="UP000604825"/>
    </source>
</evidence>
<evidence type="ECO:0000256" key="8">
    <source>
        <dbReference type="PROSITE-ProRule" id="PRU00047"/>
    </source>
</evidence>
<dbReference type="FunFam" id="1.10.150.20:FF:000013">
    <property type="entry name" value="U5 small nuclear ribonucleoprotein kDa helicase"/>
    <property type="match status" value="1"/>
</dbReference>
<dbReference type="GO" id="GO:0000388">
    <property type="term" value="P:spliceosome conformational change to release U4 (or U4atac) and U1 (or U11)"/>
    <property type="evidence" value="ECO:0007669"/>
    <property type="project" value="TreeGrafter"/>
</dbReference>
<dbReference type="GO" id="GO:0003723">
    <property type="term" value="F:RNA binding"/>
    <property type="evidence" value="ECO:0007669"/>
    <property type="project" value="TreeGrafter"/>
</dbReference>
<reference evidence="11" key="1">
    <citation type="submission" date="2020-10" db="EMBL/GenBank/DDBJ databases">
        <authorList>
            <person name="Han B."/>
            <person name="Lu T."/>
            <person name="Zhao Q."/>
            <person name="Huang X."/>
            <person name="Zhao Y."/>
        </authorList>
    </citation>
    <scope>NUCLEOTIDE SEQUENCE</scope>
</reference>
<dbReference type="OrthoDB" id="5575at2759"/>
<dbReference type="Pfam" id="PF00098">
    <property type="entry name" value="zf-CCHC"/>
    <property type="match status" value="1"/>
</dbReference>
<evidence type="ECO:0000256" key="3">
    <source>
        <dbReference type="ARBA" id="ARBA00022692"/>
    </source>
</evidence>
<dbReference type="PANTHER" id="PTHR24075:SF5">
    <property type="entry name" value="U5 SMALL NUCLEAR RIBONUCLEOPROTEIN 200 KDA HELICASE"/>
    <property type="match status" value="1"/>
</dbReference>
<evidence type="ECO:0000256" key="4">
    <source>
        <dbReference type="ARBA" id="ARBA00022824"/>
    </source>
</evidence>
<evidence type="ECO:0000256" key="2">
    <source>
        <dbReference type="ARBA" id="ARBA00004240"/>
    </source>
</evidence>
<dbReference type="Gene3D" id="2.60.40.150">
    <property type="entry name" value="C2 domain"/>
    <property type="match status" value="1"/>
</dbReference>
<evidence type="ECO:0000256" key="6">
    <source>
        <dbReference type="ARBA" id="ARBA00023136"/>
    </source>
</evidence>
<dbReference type="GO" id="GO:0016020">
    <property type="term" value="C:membrane"/>
    <property type="evidence" value="ECO:0007669"/>
    <property type="project" value="UniProtKB-SubCell"/>
</dbReference>
<dbReference type="GO" id="GO:0003724">
    <property type="term" value="F:RNA helicase activity"/>
    <property type="evidence" value="ECO:0007669"/>
    <property type="project" value="TreeGrafter"/>
</dbReference>
<dbReference type="GO" id="GO:0005681">
    <property type="term" value="C:spliceosomal complex"/>
    <property type="evidence" value="ECO:0007669"/>
    <property type="project" value="TreeGrafter"/>
</dbReference>
<dbReference type="InterPro" id="IPR014756">
    <property type="entry name" value="Ig_E-set"/>
</dbReference>
<protein>
    <recommendedName>
        <fullName evidence="10">CCHC-type domain-containing protein</fullName>
    </recommendedName>
</protein>
<keyword evidence="3" id="KW-0812">Transmembrane</keyword>
<dbReference type="InterPro" id="IPR004179">
    <property type="entry name" value="Sec63-dom"/>
</dbReference>
<feature type="region of interest" description="Disordered" evidence="9">
    <location>
        <begin position="1"/>
        <end position="38"/>
    </location>
</feature>
<dbReference type="SUPFAM" id="SSF57756">
    <property type="entry name" value="Retrovirus zinc finger-like domains"/>
    <property type="match status" value="1"/>
</dbReference>
<dbReference type="InterPro" id="IPR001878">
    <property type="entry name" value="Znf_CCHC"/>
</dbReference>
<dbReference type="GO" id="GO:0008270">
    <property type="term" value="F:zinc ion binding"/>
    <property type="evidence" value="ECO:0007669"/>
    <property type="project" value="UniProtKB-KW"/>
</dbReference>
<keyword evidence="5" id="KW-1133">Transmembrane helix</keyword>
<evidence type="ECO:0000256" key="5">
    <source>
        <dbReference type="ARBA" id="ARBA00022989"/>
    </source>
</evidence>
<evidence type="ECO:0000256" key="7">
    <source>
        <dbReference type="ARBA" id="ARBA00023186"/>
    </source>
</evidence>
<dbReference type="Pfam" id="PF02889">
    <property type="entry name" value="Sec63"/>
    <property type="match status" value="1"/>
</dbReference>
<comment type="subcellular location">
    <subcellularLocation>
        <location evidence="2">Endoplasmic reticulum</location>
    </subcellularLocation>
    <subcellularLocation>
        <location evidence="1">Membrane</location>
        <topology evidence="1">Multi-pass membrane protein</topology>
    </subcellularLocation>
</comment>
<dbReference type="EMBL" id="CAJGYO010000001">
    <property type="protein sequence ID" value="CAD6207445.1"/>
    <property type="molecule type" value="Genomic_DNA"/>
</dbReference>
<dbReference type="InterPro" id="IPR035892">
    <property type="entry name" value="C2_domain_sf"/>
</dbReference>
<keyword evidence="8" id="KW-0863">Zinc-finger</keyword>
<keyword evidence="6" id="KW-0472">Membrane</keyword>
<dbReference type="SMART" id="SM00343">
    <property type="entry name" value="ZnF_C2HC"/>
    <property type="match status" value="1"/>
</dbReference>
<feature type="compositionally biased region" description="Basic and acidic residues" evidence="9">
    <location>
        <begin position="60"/>
        <end position="70"/>
    </location>
</feature>
<dbReference type="InterPro" id="IPR036875">
    <property type="entry name" value="Znf_CCHC_sf"/>
</dbReference>
<feature type="domain" description="CCHC-type" evidence="10">
    <location>
        <begin position="272"/>
        <end position="286"/>
    </location>
</feature>
<dbReference type="PROSITE" id="PS50158">
    <property type="entry name" value="ZF_CCHC"/>
    <property type="match status" value="1"/>
</dbReference>
<comment type="caution">
    <text evidence="11">The sequence shown here is derived from an EMBL/GenBank/DDBJ whole genome shotgun (WGS) entry which is preliminary data.</text>
</comment>
<keyword evidence="8" id="KW-0862">Zinc</keyword>
<keyword evidence="12" id="KW-1185">Reference proteome</keyword>
<dbReference type="PANTHER" id="PTHR24075">
    <property type="entry name" value="SEC63 DOMAIN-CONTAINING"/>
    <property type="match status" value="1"/>
</dbReference>
<dbReference type="SUPFAM" id="SSF158702">
    <property type="entry name" value="Sec63 N-terminal domain-like"/>
    <property type="match status" value="1"/>
</dbReference>
<dbReference type="SUPFAM" id="SSF81296">
    <property type="entry name" value="E set domains"/>
    <property type="match status" value="1"/>
</dbReference>